<keyword evidence="4" id="KW-0175">Coiled coil</keyword>
<dbReference type="FunFam" id="2.60.120.920:FF:000004">
    <property type="entry name" value="Butyrophilin subfamily 1 member A1"/>
    <property type="match status" value="1"/>
</dbReference>
<feature type="domain" description="B30.2/SPRY" evidence="6">
    <location>
        <begin position="231"/>
        <end position="430"/>
    </location>
</feature>
<dbReference type="Gene3D" id="3.30.160.60">
    <property type="entry name" value="Classic Zinc Finger"/>
    <property type="match status" value="1"/>
</dbReference>
<feature type="coiled-coil region" evidence="4">
    <location>
        <begin position="63"/>
        <end position="97"/>
    </location>
</feature>
<name>A0A6I9L3C5_PERMB</name>
<keyword evidence="1 3" id="KW-0863">Zinc-finger</keyword>
<evidence type="ECO:0000256" key="4">
    <source>
        <dbReference type="SAM" id="Coils"/>
    </source>
</evidence>
<dbReference type="SMART" id="SM00449">
    <property type="entry name" value="SPRY"/>
    <property type="match status" value="1"/>
</dbReference>
<keyword evidence="1 3" id="KW-0479">Metal-binding</keyword>
<evidence type="ECO:0000256" key="1">
    <source>
        <dbReference type="ARBA" id="ARBA00022771"/>
    </source>
</evidence>
<dbReference type="PROSITE" id="PS50188">
    <property type="entry name" value="B302_SPRY"/>
    <property type="match status" value="1"/>
</dbReference>
<dbReference type="Proteomes" id="UP000694547">
    <property type="component" value="Chromosome 17"/>
</dbReference>
<gene>
    <name evidence="7" type="primary">LOC102927566</name>
</gene>
<evidence type="ECO:0000256" key="2">
    <source>
        <dbReference type="ARBA" id="ARBA00022833"/>
    </source>
</evidence>
<feature type="domain" description="B box-type" evidence="5">
    <location>
        <begin position="14"/>
        <end position="55"/>
    </location>
</feature>
<dbReference type="SMART" id="SM00589">
    <property type="entry name" value="PRY"/>
    <property type="match status" value="1"/>
</dbReference>
<dbReference type="InterPro" id="IPR050143">
    <property type="entry name" value="TRIM/RBCC"/>
</dbReference>
<protein>
    <submittedName>
        <fullName evidence="7">Uncharacterized protein</fullName>
    </submittedName>
</protein>
<dbReference type="GeneTree" id="ENSGT00940000162029"/>
<dbReference type="PANTHER" id="PTHR24103">
    <property type="entry name" value="E3 UBIQUITIN-PROTEIN LIGASE TRIM"/>
    <property type="match status" value="1"/>
</dbReference>
<dbReference type="InterPro" id="IPR003877">
    <property type="entry name" value="SPRY_dom"/>
</dbReference>
<dbReference type="Pfam" id="PF00643">
    <property type="entry name" value="zf-B_box"/>
    <property type="match status" value="1"/>
</dbReference>
<evidence type="ECO:0000256" key="3">
    <source>
        <dbReference type="PROSITE-ProRule" id="PRU00024"/>
    </source>
</evidence>
<dbReference type="PRINTS" id="PR01407">
    <property type="entry name" value="BUTYPHLNCDUF"/>
</dbReference>
<evidence type="ECO:0000259" key="6">
    <source>
        <dbReference type="PROSITE" id="PS50188"/>
    </source>
</evidence>
<dbReference type="InterPro" id="IPR001870">
    <property type="entry name" value="B30.2/SPRY"/>
</dbReference>
<dbReference type="Pfam" id="PF00622">
    <property type="entry name" value="SPRY"/>
    <property type="match status" value="1"/>
</dbReference>
<evidence type="ECO:0000313" key="8">
    <source>
        <dbReference type="Proteomes" id="UP000694547"/>
    </source>
</evidence>
<dbReference type="SUPFAM" id="SSF57845">
    <property type="entry name" value="B-box zinc-binding domain"/>
    <property type="match status" value="1"/>
</dbReference>
<evidence type="ECO:0000259" key="5">
    <source>
        <dbReference type="PROSITE" id="PS50119"/>
    </source>
</evidence>
<dbReference type="RefSeq" id="XP_006971005.1">
    <property type="nucleotide sequence ID" value="XM_006970943.2"/>
</dbReference>
<keyword evidence="8" id="KW-1185">Reference proteome</keyword>
<proteinExistence type="predicted"/>
<dbReference type="InterPro" id="IPR043136">
    <property type="entry name" value="B30.2/SPRY_sf"/>
</dbReference>
<dbReference type="InterPro" id="IPR006574">
    <property type="entry name" value="PRY"/>
</dbReference>
<reference evidence="7" key="3">
    <citation type="submission" date="2025-09" db="UniProtKB">
        <authorList>
            <consortium name="Ensembl"/>
        </authorList>
    </citation>
    <scope>IDENTIFICATION</scope>
</reference>
<accession>A0A6I9L3C5</accession>
<dbReference type="Gene3D" id="2.60.120.920">
    <property type="match status" value="1"/>
</dbReference>
<dbReference type="InterPro" id="IPR000315">
    <property type="entry name" value="Znf_B-box"/>
</dbReference>
<dbReference type="OrthoDB" id="9830878at2759"/>
<dbReference type="AlphaFoldDB" id="A0A6I9L3C5"/>
<dbReference type="GeneID" id="102927566"/>
<dbReference type="SUPFAM" id="SSF49899">
    <property type="entry name" value="Concanavalin A-like lectins/glucanases"/>
    <property type="match status" value="1"/>
</dbReference>
<reference evidence="7" key="2">
    <citation type="submission" date="2025-08" db="UniProtKB">
        <authorList>
            <consortium name="Ensembl"/>
        </authorList>
    </citation>
    <scope>IDENTIFICATION</scope>
</reference>
<sequence length="430" mass="48729">MSQKPMPSLLRSLTEEACCGTHLQPLQLFCDDDQVTLCSECFQSAEHKQHVVYGIQEAAEYYRKLLQETLGVLREKLEAAKSLLMEEQERMVVIQEDEQRFKDMIRTEYNMRFLLLTEELELCFLRLSVCESDLDLKDAHQNELRNFSAELNHEFQEMLQGLSHVGRENMSKLKASEVCVGKHLCSLQKTVTELEKKCDEPAIPLLQNAKCYLERIESLLLQSLKPAQITDLSSCLILRMNKTLLRFQRHITLDPDTAHPSLVLSEDLRSMRFGDIPHSVPDNPGRLDFSASVLGTESFNSGRHYWEVAVGQATQWQLGVCDCTERKDSILQASGNKFLLMGSMMGADYTFWIFPPLRKVCLGKQMFQVGVFLDCGCGQVSFYNVTEQSFIYSFSDLTFQGAVTPIFSLCVPSGGVSSDSLTVCLPQIHS</sequence>
<dbReference type="Ensembl" id="ENSPEMT00000010659.2">
    <property type="protein sequence ID" value="ENSPEMP00000006539.1"/>
    <property type="gene ID" value="ENSPEMG00000008720.2"/>
</dbReference>
<organism evidence="7 8">
    <name type="scientific">Peromyscus maniculatus bairdii</name>
    <name type="common">Prairie deer mouse</name>
    <dbReference type="NCBI Taxonomy" id="230844"/>
    <lineage>
        <taxon>Eukaryota</taxon>
        <taxon>Metazoa</taxon>
        <taxon>Chordata</taxon>
        <taxon>Craniata</taxon>
        <taxon>Vertebrata</taxon>
        <taxon>Euteleostomi</taxon>
        <taxon>Mammalia</taxon>
        <taxon>Eutheria</taxon>
        <taxon>Euarchontoglires</taxon>
        <taxon>Glires</taxon>
        <taxon>Rodentia</taxon>
        <taxon>Myomorpha</taxon>
        <taxon>Muroidea</taxon>
        <taxon>Cricetidae</taxon>
        <taxon>Neotominae</taxon>
        <taxon>Peromyscus</taxon>
    </lineage>
</organism>
<dbReference type="Pfam" id="PF13765">
    <property type="entry name" value="PRY"/>
    <property type="match status" value="1"/>
</dbReference>
<dbReference type="InterPro" id="IPR013320">
    <property type="entry name" value="ConA-like_dom_sf"/>
</dbReference>
<dbReference type="PROSITE" id="PS50119">
    <property type="entry name" value="ZF_BBOX"/>
    <property type="match status" value="1"/>
</dbReference>
<dbReference type="InterPro" id="IPR003879">
    <property type="entry name" value="Butyrophylin_SPRY"/>
</dbReference>
<dbReference type="CDD" id="cd13733">
    <property type="entry name" value="SPRY_PRY_C-I_1"/>
    <property type="match status" value="1"/>
</dbReference>
<keyword evidence="2" id="KW-0862">Zinc</keyword>
<dbReference type="GO" id="GO:0008270">
    <property type="term" value="F:zinc ion binding"/>
    <property type="evidence" value="ECO:0007669"/>
    <property type="project" value="UniProtKB-KW"/>
</dbReference>
<dbReference type="SMART" id="SM00336">
    <property type="entry name" value="BBOX"/>
    <property type="match status" value="1"/>
</dbReference>
<evidence type="ECO:0000313" key="7">
    <source>
        <dbReference type="Ensembl" id="ENSPEMP00000006539.1"/>
    </source>
</evidence>
<reference evidence="7 8" key="1">
    <citation type="submission" date="2018-10" db="EMBL/GenBank/DDBJ databases">
        <title>Improved assembly of the deer mouse Peromyscus maniculatus genome.</title>
        <authorList>
            <person name="Lassance J.-M."/>
            <person name="Hoekstra H.E."/>
        </authorList>
    </citation>
    <scope>NUCLEOTIDE SEQUENCE [LARGE SCALE GENOMIC DNA]</scope>
</reference>